<feature type="compositionally biased region" description="Basic and acidic residues" evidence="19">
    <location>
        <begin position="450"/>
        <end position="463"/>
    </location>
</feature>
<sequence length="496" mass="53133">MHQQQTEQNEGTQSSGTHPTRAYPARSSNFSALQPSTSADRVQVDDTSLTSTATPGASARRSRRVPSVAYIFAPFAALVHDHVPANPQRSSMVHCLIRALQLLEHENIEVIPPSVASPDDLLQFHTRSYLDVISKCARGVAVSADTLARHGLEDDCPVFRGLAAHIRLAAGGSNTAARTPHPIAIHWDGGRHHARAGSAAGFCYVNDVALCVQALLATHARVLVLDVDIHHGDAMDSAFREDTRVLPVSIHHASPGFYPGTGAVDEGVWDPTGEGPVAVNVPIGTGCGDKTYCAVVDAVVGPVMERFRPSAVVVVCGADAVYGDPKGAEIARWTVTPAAIVHAVRAVRRELARVAGEQGKLVILGGGGYDHANTARTWANVTAVCLDGVVLPASVPDHTFAMQYAPLLDMAVDAPDPLEQRRRDPYTDRGGQAWWRLARLIDVQVERVPDHRRASDGDERQWATDESYEQVEQVVASQGEAHQRASSSTVQPGATQ</sequence>
<evidence type="ECO:0000256" key="14">
    <source>
        <dbReference type="ARBA" id="ARBA00023163"/>
    </source>
</evidence>
<dbReference type="STRING" id="578462.A0A0L0SX79"/>
<dbReference type="GO" id="GO:0046872">
    <property type="term" value="F:metal ion binding"/>
    <property type="evidence" value="ECO:0007669"/>
    <property type="project" value="UniProtKB-KW"/>
</dbReference>
<keyword evidence="9" id="KW-0678">Repressor</keyword>
<evidence type="ECO:0000256" key="11">
    <source>
        <dbReference type="ARBA" id="ARBA00022801"/>
    </source>
</evidence>
<dbReference type="Gene3D" id="3.40.800.20">
    <property type="entry name" value="Histone deacetylase domain"/>
    <property type="match status" value="1"/>
</dbReference>
<dbReference type="EMBL" id="GG745352">
    <property type="protein sequence ID" value="KNE67107.1"/>
    <property type="molecule type" value="Genomic_DNA"/>
</dbReference>
<evidence type="ECO:0000256" key="6">
    <source>
        <dbReference type="ARBA" id="ARBA00012111"/>
    </source>
</evidence>
<feature type="region of interest" description="Disordered" evidence="19">
    <location>
        <begin position="450"/>
        <end position="496"/>
    </location>
</feature>
<comment type="cofactor">
    <cofactor evidence="1">
        <name>a divalent metal cation</name>
        <dbReference type="ChEBI" id="CHEBI:60240"/>
    </cofactor>
</comment>
<keyword evidence="7" id="KW-0158">Chromosome</keyword>
<evidence type="ECO:0000313" key="22">
    <source>
        <dbReference type="Proteomes" id="UP000054350"/>
    </source>
</evidence>
<comment type="subcellular location">
    <subcellularLocation>
        <location evidence="3">Chromosome</location>
    </subcellularLocation>
    <subcellularLocation>
        <location evidence="4">Cytoplasm</location>
    </subcellularLocation>
    <subcellularLocation>
        <location evidence="2">Nucleus</location>
    </subcellularLocation>
</comment>
<feature type="compositionally biased region" description="Polar residues" evidence="19">
    <location>
        <begin position="484"/>
        <end position="496"/>
    </location>
</feature>
<evidence type="ECO:0000256" key="17">
    <source>
        <dbReference type="ARBA" id="ARBA00041964"/>
    </source>
</evidence>
<dbReference type="Pfam" id="PF00850">
    <property type="entry name" value="Hist_deacetyl"/>
    <property type="match status" value="1"/>
</dbReference>
<comment type="similarity">
    <text evidence="5">Belongs to the histone deacetylase family. HD type 1 subfamily.</text>
</comment>
<keyword evidence="11" id="KW-0378">Hydrolase</keyword>
<dbReference type="GO" id="GO:0141221">
    <property type="term" value="F:histone deacetylase activity, hydrolytic mechanism"/>
    <property type="evidence" value="ECO:0007669"/>
    <property type="project" value="UniProtKB-EC"/>
</dbReference>
<dbReference type="PANTHER" id="PTHR10625:SF14">
    <property type="entry name" value="HISTONE DEACETYLASE 8"/>
    <property type="match status" value="1"/>
</dbReference>
<dbReference type="GO" id="GO:0005634">
    <property type="term" value="C:nucleus"/>
    <property type="evidence" value="ECO:0007669"/>
    <property type="project" value="UniProtKB-SubCell"/>
</dbReference>
<dbReference type="InterPro" id="IPR023801">
    <property type="entry name" value="His_deacetylse_dom"/>
</dbReference>
<organism evidence="21 22">
    <name type="scientific">Allomyces macrogynus (strain ATCC 38327)</name>
    <name type="common">Allomyces javanicus var. macrogynus</name>
    <dbReference type="NCBI Taxonomy" id="578462"/>
    <lineage>
        <taxon>Eukaryota</taxon>
        <taxon>Fungi</taxon>
        <taxon>Fungi incertae sedis</taxon>
        <taxon>Blastocladiomycota</taxon>
        <taxon>Blastocladiomycetes</taxon>
        <taxon>Blastocladiales</taxon>
        <taxon>Blastocladiaceae</taxon>
        <taxon>Allomyces</taxon>
    </lineage>
</organism>
<dbReference type="AlphaFoldDB" id="A0A0L0SX79"/>
<evidence type="ECO:0000256" key="1">
    <source>
        <dbReference type="ARBA" id="ARBA00001968"/>
    </source>
</evidence>
<evidence type="ECO:0000256" key="18">
    <source>
        <dbReference type="ARBA" id="ARBA00042783"/>
    </source>
</evidence>
<keyword evidence="10" id="KW-0479">Metal-binding</keyword>
<feature type="compositionally biased region" description="Polar residues" evidence="19">
    <location>
        <begin position="1"/>
        <end position="18"/>
    </location>
</feature>
<keyword evidence="14" id="KW-0804">Transcription</keyword>
<evidence type="ECO:0000256" key="7">
    <source>
        <dbReference type="ARBA" id="ARBA00022454"/>
    </source>
</evidence>
<dbReference type="InterPro" id="IPR037138">
    <property type="entry name" value="His_deacetylse_dom_sf"/>
</dbReference>
<evidence type="ECO:0000256" key="8">
    <source>
        <dbReference type="ARBA" id="ARBA00022490"/>
    </source>
</evidence>
<keyword evidence="8" id="KW-0963">Cytoplasm</keyword>
<dbReference type="Proteomes" id="UP000054350">
    <property type="component" value="Unassembled WGS sequence"/>
</dbReference>
<keyword evidence="15" id="KW-0539">Nucleus</keyword>
<evidence type="ECO:0000256" key="4">
    <source>
        <dbReference type="ARBA" id="ARBA00004496"/>
    </source>
</evidence>
<dbReference type="GO" id="GO:0005737">
    <property type="term" value="C:cytoplasm"/>
    <property type="evidence" value="ECO:0007669"/>
    <property type="project" value="UniProtKB-SubCell"/>
</dbReference>
<dbReference type="SUPFAM" id="SSF52768">
    <property type="entry name" value="Arginase/deacetylase"/>
    <property type="match status" value="1"/>
</dbReference>
<dbReference type="GO" id="GO:0005694">
    <property type="term" value="C:chromosome"/>
    <property type="evidence" value="ECO:0007669"/>
    <property type="project" value="UniProtKB-SubCell"/>
</dbReference>
<dbReference type="PRINTS" id="PR01270">
    <property type="entry name" value="HDASUPER"/>
</dbReference>
<proteinExistence type="inferred from homology"/>
<accession>A0A0L0SX79</accession>
<evidence type="ECO:0000256" key="9">
    <source>
        <dbReference type="ARBA" id="ARBA00022491"/>
    </source>
</evidence>
<reference evidence="21 22" key="1">
    <citation type="submission" date="2009-11" db="EMBL/GenBank/DDBJ databases">
        <title>Annotation of Allomyces macrogynus ATCC 38327.</title>
        <authorList>
            <consortium name="The Broad Institute Genome Sequencing Platform"/>
            <person name="Russ C."/>
            <person name="Cuomo C."/>
            <person name="Burger G."/>
            <person name="Gray M.W."/>
            <person name="Holland P.W.H."/>
            <person name="King N."/>
            <person name="Lang F.B.F."/>
            <person name="Roger A.J."/>
            <person name="Ruiz-Trillo I."/>
            <person name="Young S.K."/>
            <person name="Zeng Q."/>
            <person name="Gargeya S."/>
            <person name="Fitzgerald M."/>
            <person name="Haas B."/>
            <person name="Abouelleil A."/>
            <person name="Alvarado L."/>
            <person name="Arachchi H.M."/>
            <person name="Berlin A."/>
            <person name="Chapman S.B."/>
            <person name="Gearin G."/>
            <person name="Goldberg J."/>
            <person name="Griggs A."/>
            <person name="Gujja S."/>
            <person name="Hansen M."/>
            <person name="Heiman D."/>
            <person name="Howarth C."/>
            <person name="Larimer J."/>
            <person name="Lui A."/>
            <person name="MacDonald P.J.P."/>
            <person name="McCowen C."/>
            <person name="Montmayeur A."/>
            <person name="Murphy C."/>
            <person name="Neiman D."/>
            <person name="Pearson M."/>
            <person name="Priest M."/>
            <person name="Roberts A."/>
            <person name="Saif S."/>
            <person name="Shea T."/>
            <person name="Sisk P."/>
            <person name="Stolte C."/>
            <person name="Sykes S."/>
            <person name="Wortman J."/>
            <person name="Nusbaum C."/>
            <person name="Birren B."/>
        </authorList>
    </citation>
    <scope>NUCLEOTIDE SEQUENCE [LARGE SCALE GENOMIC DNA]</scope>
    <source>
        <strain evidence="21 22">ATCC 38327</strain>
    </source>
</reference>
<reference evidence="22" key="2">
    <citation type="submission" date="2009-11" db="EMBL/GenBank/DDBJ databases">
        <title>The Genome Sequence of Allomyces macrogynus strain ATCC 38327.</title>
        <authorList>
            <consortium name="The Broad Institute Genome Sequencing Platform"/>
            <person name="Russ C."/>
            <person name="Cuomo C."/>
            <person name="Shea T."/>
            <person name="Young S.K."/>
            <person name="Zeng Q."/>
            <person name="Koehrsen M."/>
            <person name="Haas B."/>
            <person name="Borodovsky M."/>
            <person name="Guigo R."/>
            <person name="Alvarado L."/>
            <person name="Berlin A."/>
            <person name="Borenstein D."/>
            <person name="Chen Z."/>
            <person name="Engels R."/>
            <person name="Freedman E."/>
            <person name="Gellesch M."/>
            <person name="Goldberg J."/>
            <person name="Griggs A."/>
            <person name="Gujja S."/>
            <person name="Heiman D."/>
            <person name="Hepburn T."/>
            <person name="Howarth C."/>
            <person name="Jen D."/>
            <person name="Larson L."/>
            <person name="Lewis B."/>
            <person name="Mehta T."/>
            <person name="Park D."/>
            <person name="Pearson M."/>
            <person name="Roberts A."/>
            <person name="Saif S."/>
            <person name="Shenoy N."/>
            <person name="Sisk P."/>
            <person name="Stolte C."/>
            <person name="Sykes S."/>
            <person name="Walk T."/>
            <person name="White J."/>
            <person name="Yandava C."/>
            <person name="Burger G."/>
            <person name="Gray M.W."/>
            <person name="Holland P.W.H."/>
            <person name="King N."/>
            <person name="Lang F.B.F."/>
            <person name="Roger A.J."/>
            <person name="Ruiz-Trillo I."/>
            <person name="Lander E."/>
            <person name="Nusbaum C."/>
        </authorList>
    </citation>
    <scope>NUCLEOTIDE SEQUENCE [LARGE SCALE GENOMIC DNA]</scope>
    <source>
        <strain evidence="22">ATCC 38327</strain>
    </source>
</reference>
<dbReference type="OrthoDB" id="5569878at2759"/>
<evidence type="ECO:0000256" key="5">
    <source>
        <dbReference type="ARBA" id="ARBA00006457"/>
    </source>
</evidence>
<evidence type="ECO:0000259" key="20">
    <source>
        <dbReference type="Pfam" id="PF00850"/>
    </source>
</evidence>
<dbReference type="OMA" id="DVPAGNM"/>
<feature type="domain" description="Histone deacetylase" evidence="20">
    <location>
        <begin position="84"/>
        <end position="384"/>
    </location>
</feature>
<dbReference type="InterPro" id="IPR003084">
    <property type="entry name" value="HDAC_I/II"/>
</dbReference>
<keyword evidence="22" id="KW-1185">Reference proteome</keyword>
<name>A0A0L0SX79_ALLM3</name>
<feature type="compositionally biased region" description="Polar residues" evidence="19">
    <location>
        <begin position="26"/>
        <end position="55"/>
    </location>
</feature>
<evidence type="ECO:0000256" key="19">
    <source>
        <dbReference type="SAM" id="MobiDB-lite"/>
    </source>
</evidence>
<dbReference type="GO" id="GO:0031507">
    <property type="term" value="P:heterochromatin formation"/>
    <property type="evidence" value="ECO:0007669"/>
    <property type="project" value="TreeGrafter"/>
</dbReference>
<evidence type="ECO:0000256" key="10">
    <source>
        <dbReference type="ARBA" id="ARBA00022723"/>
    </source>
</evidence>
<evidence type="ECO:0000256" key="2">
    <source>
        <dbReference type="ARBA" id="ARBA00004123"/>
    </source>
</evidence>
<dbReference type="eggNOG" id="KOG1342">
    <property type="taxonomic scope" value="Eukaryota"/>
</dbReference>
<evidence type="ECO:0000256" key="12">
    <source>
        <dbReference type="ARBA" id="ARBA00022853"/>
    </source>
</evidence>
<keyword evidence="12" id="KW-0156">Chromatin regulator</keyword>
<dbReference type="InterPro" id="IPR000286">
    <property type="entry name" value="HDACs"/>
</dbReference>
<dbReference type="PANTHER" id="PTHR10625">
    <property type="entry name" value="HISTONE DEACETYLASE HDAC1-RELATED"/>
    <property type="match status" value="1"/>
</dbReference>
<evidence type="ECO:0000256" key="3">
    <source>
        <dbReference type="ARBA" id="ARBA00004286"/>
    </source>
</evidence>
<evidence type="ECO:0000256" key="16">
    <source>
        <dbReference type="ARBA" id="ARBA00040347"/>
    </source>
</evidence>
<feature type="region of interest" description="Disordered" evidence="19">
    <location>
        <begin position="1"/>
        <end position="60"/>
    </location>
</feature>
<gene>
    <name evidence="21" type="ORF">AMAG_12182</name>
</gene>
<dbReference type="InterPro" id="IPR023696">
    <property type="entry name" value="Ureohydrolase_dom_sf"/>
</dbReference>
<dbReference type="EC" id="3.5.1.98" evidence="6"/>
<evidence type="ECO:0000256" key="13">
    <source>
        <dbReference type="ARBA" id="ARBA00023015"/>
    </source>
</evidence>
<keyword evidence="13" id="KW-0805">Transcription regulation</keyword>
<protein>
    <recommendedName>
        <fullName evidence="16">Histone deacetylase 8</fullName>
        <ecNumber evidence="6">3.5.1.98</ecNumber>
    </recommendedName>
    <alternativeName>
        <fullName evidence="17">Protein deacetylase HDAC8</fullName>
    </alternativeName>
    <alternativeName>
        <fullName evidence="18">Protein decrotonylase HDAC8</fullName>
    </alternativeName>
</protein>
<dbReference type="PRINTS" id="PR01271">
    <property type="entry name" value="HISDACETLASE"/>
</dbReference>
<dbReference type="VEuPathDB" id="FungiDB:AMAG_12182"/>
<evidence type="ECO:0000313" key="21">
    <source>
        <dbReference type="EMBL" id="KNE67107.1"/>
    </source>
</evidence>
<evidence type="ECO:0000256" key="15">
    <source>
        <dbReference type="ARBA" id="ARBA00023242"/>
    </source>
</evidence>